<accession>A0A3T1CYT3</accession>
<sequence>MPTSAEIRARARASLSGKWTPAVLHFLLYYVVIFAIGLFSLIPFIGWIASLLLTGALTYGVMAFYLALSRGEIASTETLFSGFSRFVETFVLSLLVGIFTLLWSLLLIIPGIIAALSYSQAYFILKDNPGIGGLEAIRRSKALMVGHKGRLFVLYLTFIGWFLLAGITFGIGYLWLAPYIYTSLGHFYNDLINRSASVSPPPSPYGNDPYAGIIV</sequence>
<keyword evidence="3" id="KW-1185">Reference proteome</keyword>
<dbReference type="AlphaFoldDB" id="A0A3T1CYT3"/>
<gene>
    <name evidence="2" type="ORF">KCTCHS21_03280</name>
</gene>
<dbReference type="InterPro" id="IPR010380">
    <property type="entry name" value="DUF975"/>
</dbReference>
<dbReference type="Pfam" id="PF06161">
    <property type="entry name" value="DUF975"/>
    <property type="match status" value="1"/>
</dbReference>
<dbReference type="EMBL" id="AP019400">
    <property type="protein sequence ID" value="BBI30929.1"/>
    <property type="molecule type" value="Genomic_DNA"/>
</dbReference>
<keyword evidence="1" id="KW-0812">Transmembrane</keyword>
<dbReference type="OrthoDB" id="9784844at2"/>
<evidence type="ECO:0000313" key="3">
    <source>
        <dbReference type="Proteomes" id="UP000289856"/>
    </source>
</evidence>
<feature type="transmembrane region" description="Helical" evidence="1">
    <location>
        <begin position="89"/>
        <end position="118"/>
    </location>
</feature>
<dbReference type="PANTHER" id="PTHR40076">
    <property type="entry name" value="MEMBRANE PROTEIN-RELATED"/>
    <property type="match status" value="1"/>
</dbReference>
<organism evidence="2 3">
    <name type="scientific">Cohnella abietis</name>
    <dbReference type="NCBI Taxonomy" id="2507935"/>
    <lineage>
        <taxon>Bacteria</taxon>
        <taxon>Bacillati</taxon>
        <taxon>Bacillota</taxon>
        <taxon>Bacilli</taxon>
        <taxon>Bacillales</taxon>
        <taxon>Paenibacillaceae</taxon>
        <taxon>Cohnella</taxon>
    </lineage>
</organism>
<protein>
    <submittedName>
        <fullName evidence="2">Membrane protein</fullName>
    </submittedName>
</protein>
<evidence type="ECO:0000313" key="2">
    <source>
        <dbReference type="EMBL" id="BBI30929.1"/>
    </source>
</evidence>
<keyword evidence="1" id="KW-0472">Membrane</keyword>
<dbReference type="KEGG" id="cohn:KCTCHS21_03280"/>
<keyword evidence="1" id="KW-1133">Transmembrane helix</keyword>
<evidence type="ECO:0000256" key="1">
    <source>
        <dbReference type="SAM" id="Phobius"/>
    </source>
</evidence>
<dbReference type="Proteomes" id="UP000289856">
    <property type="component" value="Chromosome"/>
</dbReference>
<dbReference type="RefSeq" id="WP_130604827.1">
    <property type="nucleotide sequence ID" value="NZ_AP019400.1"/>
</dbReference>
<dbReference type="PANTHER" id="PTHR40076:SF1">
    <property type="entry name" value="MEMBRANE PROTEIN"/>
    <property type="match status" value="1"/>
</dbReference>
<name>A0A3T1CYT3_9BACL</name>
<reference evidence="2 3" key="1">
    <citation type="submission" date="2019-01" db="EMBL/GenBank/DDBJ databases">
        <title>Complete genome sequence of Cohnella hallensis HS21 isolated from Korean fir (Abies koreana) rhizospheric soil.</title>
        <authorList>
            <person name="Jiang L."/>
            <person name="Kang S.W."/>
            <person name="Kim S."/>
            <person name="Jung J."/>
            <person name="Kim C.Y."/>
            <person name="Kim D.H."/>
            <person name="Kim S.W."/>
            <person name="Lee J."/>
        </authorList>
    </citation>
    <scope>NUCLEOTIDE SEQUENCE [LARGE SCALE GENOMIC DNA]</scope>
    <source>
        <strain evidence="2 3">HS21</strain>
    </source>
</reference>
<proteinExistence type="predicted"/>
<feature type="transmembrane region" description="Helical" evidence="1">
    <location>
        <begin position="152"/>
        <end position="176"/>
    </location>
</feature>
<feature type="transmembrane region" description="Helical" evidence="1">
    <location>
        <begin position="48"/>
        <end position="68"/>
    </location>
</feature>
<feature type="transmembrane region" description="Helical" evidence="1">
    <location>
        <begin position="21"/>
        <end position="42"/>
    </location>
</feature>